<reference evidence="1" key="2">
    <citation type="journal article" date="2023" name="Microbiol Resour">
        <title>Decontamination and Annotation of the Draft Genome Sequence of the Oomycete Lagenidium giganteum ARSEF 373.</title>
        <authorList>
            <person name="Morgan W.R."/>
            <person name="Tartar A."/>
        </authorList>
    </citation>
    <scope>NUCLEOTIDE SEQUENCE</scope>
    <source>
        <strain evidence="1">ARSEF 373</strain>
    </source>
</reference>
<gene>
    <name evidence="1" type="ORF">N0F65_002748</name>
</gene>
<evidence type="ECO:0000313" key="1">
    <source>
        <dbReference type="EMBL" id="DAZ94430.1"/>
    </source>
</evidence>
<evidence type="ECO:0000313" key="2">
    <source>
        <dbReference type="Proteomes" id="UP001146120"/>
    </source>
</evidence>
<dbReference type="EMBL" id="DAKRPA010000250">
    <property type="protein sequence ID" value="DAZ94430.1"/>
    <property type="molecule type" value="Genomic_DNA"/>
</dbReference>
<dbReference type="Proteomes" id="UP001146120">
    <property type="component" value="Unassembled WGS sequence"/>
</dbReference>
<organism evidence="1 2">
    <name type="scientific">Lagenidium giganteum</name>
    <dbReference type="NCBI Taxonomy" id="4803"/>
    <lineage>
        <taxon>Eukaryota</taxon>
        <taxon>Sar</taxon>
        <taxon>Stramenopiles</taxon>
        <taxon>Oomycota</taxon>
        <taxon>Peronosporomycetes</taxon>
        <taxon>Pythiales</taxon>
        <taxon>Pythiaceae</taxon>
    </lineage>
</organism>
<reference evidence="1" key="1">
    <citation type="submission" date="2022-11" db="EMBL/GenBank/DDBJ databases">
        <authorList>
            <person name="Morgan W.R."/>
            <person name="Tartar A."/>
        </authorList>
    </citation>
    <scope>NUCLEOTIDE SEQUENCE</scope>
    <source>
        <strain evidence="1">ARSEF 373</strain>
    </source>
</reference>
<accession>A0AAV2YHF5</accession>
<comment type="caution">
    <text evidence="1">The sequence shown here is derived from an EMBL/GenBank/DDBJ whole genome shotgun (WGS) entry which is preliminary data.</text>
</comment>
<dbReference type="AlphaFoldDB" id="A0AAV2YHF5"/>
<proteinExistence type="predicted"/>
<protein>
    <recommendedName>
        <fullName evidence="3">Transposase</fullName>
    </recommendedName>
</protein>
<sequence>MTLSVALRWRAIVLTYVYAADGETVAVVLGVSVRSIHRWYNLFKSNGNVLPLKREARGSRWPRECRPPLTIMLCSTLASTSRSFRMRSQCNSTSTICRLLEFDLGLNRKTLTKHARECVPSEIKNFYDKEAFIRTWTAGLCRRNSESRS</sequence>
<keyword evidence="2" id="KW-1185">Reference proteome</keyword>
<evidence type="ECO:0008006" key="3">
    <source>
        <dbReference type="Google" id="ProtNLM"/>
    </source>
</evidence>
<name>A0AAV2YHF5_9STRA</name>